<proteinExistence type="predicted"/>
<organism evidence="2">
    <name type="scientific">termite gut metagenome</name>
    <dbReference type="NCBI Taxonomy" id="433724"/>
    <lineage>
        <taxon>unclassified sequences</taxon>
        <taxon>metagenomes</taxon>
        <taxon>organismal metagenomes</taxon>
    </lineage>
</organism>
<evidence type="ECO:0000259" key="1">
    <source>
        <dbReference type="Pfam" id="PF24390"/>
    </source>
</evidence>
<dbReference type="InterPro" id="IPR056920">
    <property type="entry name" value="PRTase-CE"/>
</dbReference>
<sequence length="313" mass="36978">TLWDNRALNPSVEKWLDNFSTDKEKFHALYLLSKFMYFGAVPMRNLLKSLYRDLYRYPLIELIRKSKGNTLDSTFIESKFKEEEKNTRFLGVGNPSESGAHLLYFFRQENNLSKKLFVYTDEVIDRNGTTEQLHFSDVKYYVFIDDFCGSGSQATTNSNIKRCVENLKRLSTNVDISYLMLFATSDGIKTVKDTGLYDRVEAVMELDNTYKCFDAQSRLFPQRDNFLFERDFTQEFCYRLGQPLFRSINQKEGWTGRKLEELSDITALGWGDCQLLLGFYHNTPDNTLPILWYDEEEINWFPIFRRYNKKYSL</sequence>
<comment type="caution">
    <text evidence="2">The sequence shown here is derived from an EMBL/GenBank/DDBJ whole genome shotgun (WGS) entry which is preliminary data.</text>
</comment>
<name>A0A5J4PR46_9ZZZZ</name>
<evidence type="ECO:0000313" key="2">
    <source>
        <dbReference type="EMBL" id="KAA6312076.1"/>
    </source>
</evidence>
<protein>
    <recommendedName>
        <fullName evidence="1">PRTase-CE domain-containing protein</fullName>
    </recommendedName>
</protein>
<feature type="non-terminal residue" evidence="2">
    <location>
        <position position="1"/>
    </location>
</feature>
<dbReference type="Pfam" id="PF24390">
    <property type="entry name" value="PRTase-CE"/>
    <property type="match status" value="1"/>
</dbReference>
<dbReference type="AlphaFoldDB" id="A0A5J4PR46"/>
<gene>
    <name evidence="2" type="ORF">EZS27_036929</name>
</gene>
<accession>A0A5J4PR46</accession>
<reference evidence="2" key="1">
    <citation type="submission" date="2019-03" db="EMBL/GenBank/DDBJ databases">
        <title>Single cell metagenomics reveals metabolic interactions within the superorganism composed of flagellate Streblomastix strix and complex community of Bacteroidetes bacteria on its surface.</title>
        <authorList>
            <person name="Treitli S.C."/>
            <person name="Kolisko M."/>
            <person name="Husnik F."/>
            <person name="Keeling P."/>
            <person name="Hampl V."/>
        </authorList>
    </citation>
    <scope>NUCLEOTIDE SEQUENCE</scope>
    <source>
        <strain evidence="2">STM</strain>
    </source>
</reference>
<dbReference type="EMBL" id="SNRY01006670">
    <property type="protein sequence ID" value="KAA6312076.1"/>
    <property type="molecule type" value="Genomic_DNA"/>
</dbReference>
<feature type="domain" description="PRTase-CE" evidence="1">
    <location>
        <begin position="12"/>
        <end position="306"/>
    </location>
</feature>